<protein>
    <submittedName>
        <fullName evidence="2">Uncharacterized protein</fullName>
    </submittedName>
</protein>
<keyword evidence="1" id="KW-0732">Signal</keyword>
<dbReference type="RefSeq" id="WP_007279226.1">
    <property type="nucleotide sequence ID" value="NZ_ABCK01000012.1"/>
</dbReference>
<comment type="caution">
    <text evidence="2">The sequence shown here is derived from an EMBL/GenBank/DDBJ whole genome shotgun (WGS) entry which is preliminary data.</text>
</comment>
<accession>A6DMY3</accession>
<reference evidence="2 3" key="1">
    <citation type="journal article" date="2010" name="J. Bacteriol.">
        <title>Genome sequence of Lentisphaera araneosa HTCC2155T, the type species of the order Lentisphaerales in the phylum Lentisphaerae.</title>
        <authorList>
            <person name="Thrash J.C."/>
            <person name="Cho J.C."/>
            <person name="Vergin K.L."/>
            <person name="Morris R.M."/>
            <person name="Giovannoni S.J."/>
        </authorList>
    </citation>
    <scope>NUCLEOTIDE SEQUENCE [LARGE SCALE GENOMIC DNA]</scope>
    <source>
        <strain evidence="2 3">HTCC2155</strain>
    </source>
</reference>
<organism evidence="2 3">
    <name type="scientific">Lentisphaera araneosa HTCC2155</name>
    <dbReference type="NCBI Taxonomy" id="313628"/>
    <lineage>
        <taxon>Bacteria</taxon>
        <taxon>Pseudomonadati</taxon>
        <taxon>Lentisphaerota</taxon>
        <taxon>Lentisphaeria</taxon>
        <taxon>Lentisphaerales</taxon>
        <taxon>Lentisphaeraceae</taxon>
        <taxon>Lentisphaera</taxon>
    </lineage>
</organism>
<dbReference type="STRING" id="313628.LNTAR_07239"/>
<gene>
    <name evidence="2" type="ORF">LNTAR_07239</name>
</gene>
<dbReference type="Proteomes" id="UP000004947">
    <property type="component" value="Unassembled WGS sequence"/>
</dbReference>
<evidence type="ECO:0000313" key="2">
    <source>
        <dbReference type="EMBL" id="EDM27019.1"/>
    </source>
</evidence>
<proteinExistence type="predicted"/>
<dbReference type="AlphaFoldDB" id="A6DMY3"/>
<dbReference type="PROSITE" id="PS51257">
    <property type="entry name" value="PROKAR_LIPOPROTEIN"/>
    <property type="match status" value="1"/>
</dbReference>
<name>A6DMY3_9BACT</name>
<feature type="signal peptide" evidence="1">
    <location>
        <begin position="1"/>
        <end position="22"/>
    </location>
</feature>
<dbReference type="EMBL" id="ABCK01000012">
    <property type="protein sequence ID" value="EDM27019.1"/>
    <property type="molecule type" value="Genomic_DNA"/>
</dbReference>
<evidence type="ECO:0000256" key="1">
    <source>
        <dbReference type="SAM" id="SignalP"/>
    </source>
</evidence>
<evidence type="ECO:0000313" key="3">
    <source>
        <dbReference type="Proteomes" id="UP000004947"/>
    </source>
</evidence>
<keyword evidence="3" id="KW-1185">Reference proteome</keyword>
<sequence length="185" mass="21150">MIKLIISSILCSTLFLSSCTSSDNHSTQDEKIIPALANTNTMTSLVTNNSAKFIIPIEHTDLITWNKKTTEDNHLEYDCQIRINNYDFGFSKFKYPGDEERISSIIKLLKNGQASVWKRDQNGAEVIRSNNVQVTYQKPNIIIDITDPKTYKNIFMNKPKKYELSISGFKSKIKSKSAIITYKQQ</sequence>
<feature type="chain" id="PRO_5002694163" evidence="1">
    <location>
        <begin position="23"/>
        <end position="185"/>
    </location>
</feature>